<dbReference type="Proteomes" id="UP000789366">
    <property type="component" value="Unassembled WGS sequence"/>
</dbReference>
<evidence type="ECO:0000313" key="1">
    <source>
        <dbReference type="EMBL" id="CAG8549532.1"/>
    </source>
</evidence>
<sequence length="126" mass="14373">KIKATDNSQKEKLVLKEVPHENLASWDEQVEIEIERKKALAIQGHEEGQTDTSKGRKNTTIDDTYEKQTTTNDMLENEETTMQSVDNMENDNGNSLFDSIQETNPYINLQEDSAKQESSKETLPLL</sequence>
<gene>
    <name evidence="1" type="ORF">SPELUC_LOCUS5147</name>
</gene>
<comment type="caution">
    <text evidence="1">The sequence shown here is derived from an EMBL/GenBank/DDBJ whole genome shotgun (WGS) entry which is preliminary data.</text>
</comment>
<keyword evidence="2" id="KW-1185">Reference proteome</keyword>
<feature type="non-terminal residue" evidence="1">
    <location>
        <position position="1"/>
    </location>
</feature>
<protein>
    <submittedName>
        <fullName evidence="1">18029_t:CDS:1</fullName>
    </submittedName>
</protein>
<dbReference type="EMBL" id="CAJVPW010005065">
    <property type="protein sequence ID" value="CAG8549532.1"/>
    <property type="molecule type" value="Genomic_DNA"/>
</dbReference>
<proteinExistence type="predicted"/>
<name>A0ACA9LTE3_9GLOM</name>
<accession>A0ACA9LTE3</accession>
<evidence type="ECO:0000313" key="2">
    <source>
        <dbReference type="Proteomes" id="UP000789366"/>
    </source>
</evidence>
<organism evidence="1 2">
    <name type="scientific">Cetraspora pellucida</name>
    <dbReference type="NCBI Taxonomy" id="1433469"/>
    <lineage>
        <taxon>Eukaryota</taxon>
        <taxon>Fungi</taxon>
        <taxon>Fungi incertae sedis</taxon>
        <taxon>Mucoromycota</taxon>
        <taxon>Glomeromycotina</taxon>
        <taxon>Glomeromycetes</taxon>
        <taxon>Diversisporales</taxon>
        <taxon>Gigasporaceae</taxon>
        <taxon>Cetraspora</taxon>
    </lineage>
</organism>
<reference evidence="1" key="1">
    <citation type="submission" date="2021-06" db="EMBL/GenBank/DDBJ databases">
        <authorList>
            <person name="Kallberg Y."/>
            <person name="Tangrot J."/>
            <person name="Rosling A."/>
        </authorList>
    </citation>
    <scope>NUCLEOTIDE SEQUENCE</scope>
    <source>
        <strain evidence="1">28 12/20/2015</strain>
    </source>
</reference>